<keyword evidence="4" id="KW-1185">Reference proteome</keyword>
<feature type="domain" description="Hedgehog/Intein (Hint)" evidence="2">
    <location>
        <begin position="335"/>
        <end position="472"/>
    </location>
</feature>
<dbReference type="NCBIfam" id="NF038133">
    <property type="entry name" value="choice_anch_L"/>
    <property type="match status" value="1"/>
</dbReference>
<dbReference type="AlphaFoldDB" id="A0A1X6YJ44"/>
<proteinExistence type="predicted"/>
<dbReference type="OrthoDB" id="6305173at2"/>
<evidence type="ECO:0000313" key="3">
    <source>
        <dbReference type="EMBL" id="SLN22833.1"/>
    </source>
</evidence>
<feature type="compositionally biased region" description="Polar residues" evidence="1">
    <location>
        <begin position="71"/>
        <end position="92"/>
    </location>
</feature>
<dbReference type="InterPro" id="IPR028992">
    <property type="entry name" value="Hedgehog/Intein_dom"/>
</dbReference>
<dbReference type="RefSeq" id="WP_085790603.1">
    <property type="nucleotide sequence ID" value="NZ_FWFK01000001.1"/>
</dbReference>
<name>A0A1X6YJ44_9RHOB</name>
<reference evidence="3 4" key="1">
    <citation type="submission" date="2017-03" db="EMBL/GenBank/DDBJ databases">
        <authorList>
            <person name="Afonso C.L."/>
            <person name="Miller P.J."/>
            <person name="Scott M.A."/>
            <person name="Spackman E."/>
            <person name="Goraichik I."/>
            <person name="Dimitrov K.M."/>
            <person name="Suarez D.L."/>
            <person name="Swayne D.E."/>
        </authorList>
    </citation>
    <scope>NUCLEOTIDE SEQUENCE [LARGE SCALE GENOMIC DNA]</scope>
    <source>
        <strain evidence="3 4">CECT 8625</strain>
    </source>
</reference>
<dbReference type="Pfam" id="PF17963">
    <property type="entry name" value="Big_9"/>
    <property type="match status" value="1"/>
</dbReference>
<dbReference type="Pfam" id="PF13403">
    <property type="entry name" value="Hint_2"/>
    <property type="match status" value="1"/>
</dbReference>
<protein>
    <recommendedName>
        <fullName evidence="2">Hedgehog/Intein (Hint) domain-containing protein</fullName>
    </recommendedName>
</protein>
<evidence type="ECO:0000313" key="4">
    <source>
        <dbReference type="Proteomes" id="UP000193570"/>
    </source>
</evidence>
<evidence type="ECO:0000259" key="2">
    <source>
        <dbReference type="Pfam" id="PF13403"/>
    </source>
</evidence>
<feature type="region of interest" description="Disordered" evidence="1">
    <location>
        <begin position="68"/>
        <end position="92"/>
    </location>
</feature>
<gene>
    <name evidence="3" type="ORF">ROJ8625_00897</name>
</gene>
<dbReference type="InterPro" id="IPR036844">
    <property type="entry name" value="Hint_dom_sf"/>
</dbReference>
<evidence type="ECO:0000256" key="1">
    <source>
        <dbReference type="SAM" id="MobiDB-lite"/>
    </source>
</evidence>
<dbReference type="SUPFAM" id="SSF51294">
    <property type="entry name" value="Hedgehog/intein (Hint) domain"/>
    <property type="match status" value="1"/>
</dbReference>
<organism evidence="3 4">
    <name type="scientific">Roseivivax jejudonensis</name>
    <dbReference type="NCBI Taxonomy" id="1529041"/>
    <lineage>
        <taxon>Bacteria</taxon>
        <taxon>Pseudomonadati</taxon>
        <taxon>Pseudomonadota</taxon>
        <taxon>Alphaproteobacteria</taxon>
        <taxon>Rhodobacterales</taxon>
        <taxon>Roseobacteraceae</taxon>
        <taxon>Roseivivax</taxon>
    </lineage>
</organism>
<dbReference type="InterPro" id="IPR049804">
    <property type="entry name" value="Choice_anch_L"/>
</dbReference>
<dbReference type="Gene3D" id="2.170.16.10">
    <property type="entry name" value="Hedgehog/Intein (Hint) domain"/>
    <property type="match status" value="1"/>
</dbReference>
<sequence length="522" mass="55295">MVRARELPIDIGASSLEMAEAIFGAGARVVSASYSGDYRSSGIYSNGDSLAPGVTPGDSGLILSTGRAEDFTNSNGQSNQDTDTSTNTWGQSGNSTFNAAAGTWTYDASYLDVDFVPDGNVMTMQFVFASEEYPEYQTGIYQDFVGVWINGQQVQLEIGDGDADPNNLNDETNLNLYNDNTSDQYNTEMDGFTVTMTMTIPVTAGQVNSIRIGIADVSDSNYDSNLLIAADSVQTALVAQADSVEIYPNGQADVDVLANDENATGGSLTITHINGVAVSAGDTVTLATGQQVTLNADGTLGVLGDGDVETVNFTYKVESSTGGSDTGFVTVGSVPCFVAGTRIATDTGPRLVEALRPGDRVRTRDHGFQPLRWIGVRTLAAEGDFAPVEIAANTFGRHAKLRVSPLHRVLLAAPGAELLFGEAEVLIAAKHLVDGASVRRVEGGEVTYVHLMFDRHEIVYSNGLPTESFLPGPRVRDLFEADTLGEICAVFPELDPLTGEGYGPAARRILDGREARALILAA</sequence>
<dbReference type="EMBL" id="FWFK01000001">
    <property type="protein sequence ID" value="SLN22833.1"/>
    <property type="molecule type" value="Genomic_DNA"/>
</dbReference>
<dbReference type="Proteomes" id="UP000193570">
    <property type="component" value="Unassembled WGS sequence"/>
</dbReference>
<accession>A0A1X6YJ44</accession>